<comment type="caution">
    <text evidence="4">The sequence shown here is derived from an EMBL/GenBank/DDBJ whole genome shotgun (WGS) entry which is preliminary data.</text>
</comment>
<feature type="domain" description="Photosynthetic reaction centre H subunit N-terminal" evidence="2">
    <location>
        <begin position="6"/>
        <end position="139"/>
    </location>
</feature>
<keyword evidence="5" id="KW-1185">Reference proteome</keyword>
<name>A0A124JUX3_9SPHN</name>
<dbReference type="Proteomes" id="UP000058012">
    <property type="component" value="Unassembled WGS sequence"/>
</dbReference>
<keyword evidence="1" id="KW-1133">Transmembrane helix</keyword>
<evidence type="ECO:0000313" key="4">
    <source>
        <dbReference type="EMBL" id="KUR71692.1"/>
    </source>
</evidence>
<keyword evidence="1" id="KW-0812">Transmembrane</keyword>
<dbReference type="InterPro" id="IPR015810">
    <property type="entry name" value="Photo_RC_H_N"/>
</dbReference>
<evidence type="ECO:0000313" key="5">
    <source>
        <dbReference type="Proteomes" id="UP000058012"/>
    </source>
</evidence>
<evidence type="ECO:0000259" key="2">
    <source>
        <dbReference type="Pfam" id="PF03967"/>
    </source>
</evidence>
<dbReference type="GO" id="GO:0019684">
    <property type="term" value="P:photosynthesis, light reaction"/>
    <property type="evidence" value="ECO:0007669"/>
    <property type="project" value="InterPro"/>
</dbReference>
<dbReference type="EMBL" id="LLZS01000006">
    <property type="protein sequence ID" value="KUR71692.1"/>
    <property type="molecule type" value="Genomic_DNA"/>
</dbReference>
<dbReference type="Gene3D" id="3.90.50.10">
    <property type="entry name" value="Photosynthetic Reaction Center, subunit H, domain 2"/>
    <property type="match status" value="1"/>
</dbReference>
<dbReference type="Gene3D" id="4.10.540.10">
    <property type="entry name" value="Photosynthetic reaction centre, H subunit, N-terminal domain"/>
    <property type="match status" value="1"/>
</dbReference>
<evidence type="ECO:0000256" key="1">
    <source>
        <dbReference type="SAM" id="Phobius"/>
    </source>
</evidence>
<dbReference type="OrthoDB" id="8557487at2"/>
<dbReference type="InterPro" id="IPR014747">
    <property type="entry name" value="Bac_photo_RC_H_C"/>
</dbReference>
<dbReference type="SUPFAM" id="SSF50346">
    <property type="entry name" value="PRC-barrel domain"/>
    <property type="match status" value="1"/>
</dbReference>
<dbReference type="Pfam" id="PF03967">
    <property type="entry name" value="PRCH"/>
    <property type="match status" value="1"/>
</dbReference>
<sequence>MKTAYVVGSIDVAEIALWAFFLFFVALVFWLRREDRREGYPLEDEMNGFIESVGGPLSTALPKTFRLPFDRGTVSYPLPREEGREPVDIAAKRFENFPGAPYVPTGNPLVDGIGPAAYANRAKWPDQDAHGRNRIVPLSTEDHISVWKGGPDPRGMKVTAADGKVAGTVTDLWIDRAEHQIRYLSVETASGKTVLAPMAMASVSAAGIEIDAINAADYDAVPQLETAGQITRYEEERVIGYFGGGYLYANAGRQEPFL</sequence>
<organism evidence="4 5">
    <name type="scientific">Novosphingobium fuchskuhlense</name>
    <dbReference type="NCBI Taxonomy" id="1117702"/>
    <lineage>
        <taxon>Bacteria</taxon>
        <taxon>Pseudomonadati</taxon>
        <taxon>Pseudomonadota</taxon>
        <taxon>Alphaproteobacteria</taxon>
        <taxon>Sphingomonadales</taxon>
        <taxon>Sphingomonadaceae</taxon>
        <taxon>Novosphingobium</taxon>
    </lineage>
</organism>
<dbReference type="InterPro" id="IPR005652">
    <property type="entry name" value="Photo_RC_H"/>
</dbReference>
<dbReference type="Pfam" id="PF05239">
    <property type="entry name" value="PRC"/>
    <property type="match status" value="1"/>
</dbReference>
<dbReference type="InterPro" id="IPR011033">
    <property type="entry name" value="PRC_barrel-like_sf"/>
</dbReference>
<dbReference type="GO" id="GO:0030077">
    <property type="term" value="C:plasma membrane light-harvesting complex"/>
    <property type="evidence" value="ECO:0007669"/>
    <property type="project" value="InterPro"/>
</dbReference>
<dbReference type="STRING" id="1117702.AQZ52_08765"/>
<keyword evidence="1" id="KW-0472">Membrane</keyword>
<accession>A0A124JUX3</accession>
<reference evidence="4 5" key="1">
    <citation type="submission" date="2015-10" db="EMBL/GenBank/DDBJ databases">
        <title>Draft genome sequence of Novosphingobium fuchskuhlense DSM 25065 isolated from a surface water sample of the southwest basin of Lake Grosse Fuchskuhle.</title>
        <authorList>
            <person name="Ruckert C."/>
            <person name="Winkler A."/>
            <person name="Glaeser J."/>
            <person name="Grossart H.-P."/>
            <person name="Kalinowski J."/>
            <person name="Glaeser S."/>
        </authorList>
    </citation>
    <scope>NUCLEOTIDE SEQUENCE [LARGE SCALE GENOMIC DNA]</scope>
    <source>
        <strain evidence="4 5">FNE08-7</strain>
    </source>
</reference>
<feature type="transmembrane region" description="Helical" evidence="1">
    <location>
        <begin position="12"/>
        <end position="31"/>
    </location>
</feature>
<protein>
    <submittedName>
        <fullName evidence="4">Photosynthetic reaction center subunit H</fullName>
    </submittedName>
</protein>
<dbReference type="NCBIfam" id="TIGR01150">
    <property type="entry name" value="puhA"/>
    <property type="match status" value="1"/>
</dbReference>
<gene>
    <name evidence="4" type="ORF">AQZ52_08765</name>
</gene>
<dbReference type="AlphaFoldDB" id="A0A124JUX3"/>
<dbReference type="InterPro" id="IPR027275">
    <property type="entry name" value="PRC-brl_dom"/>
</dbReference>
<dbReference type="RefSeq" id="WP_067908581.1">
    <property type="nucleotide sequence ID" value="NZ_KQ954244.1"/>
</dbReference>
<proteinExistence type="predicted"/>
<dbReference type="InterPro" id="IPR037097">
    <property type="entry name" value="Photo_RC_H_N_sf"/>
</dbReference>
<feature type="domain" description="PRC-barrel" evidence="3">
    <location>
        <begin position="151"/>
        <end position="213"/>
    </location>
</feature>
<evidence type="ECO:0000259" key="3">
    <source>
        <dbReference type="Pfam" id="PF05239"/>
    </source>
</evidence>
<dbReference type="SUPFAM" id="SSF81490">
    <property type="entry name" value="Photosystem II reaction centre subunit H, transmembrane region"/>
    <property type="match status" value="1"/>
</dbReference>